<accession>A0A9D4KK60</accession>
<sequence>MSSAVQSNTCLADFIFAGLKIEALDIILDVPRGVDNETAARDLTREGERNRGWKAAC</sequence>
<protein>
    <submittedName>
        <fullName evidence="1">Uncharacterized protein</fullName>
    </submittedName>
</protein>
<dbReference type="EMBL" id="JAIWYP010000004">
    <property type="protein sequence ID" value="KAH3840611.1"/>
    <property type="molecule type" value="Genomic_DNA"/>
</dbReference>
<name>A0A9D4KK60_DREPO</name>
<comment type="caution">
    <text evidence="1">The sequence shown here is derived from an EMBL/GenBank/DDBJ whole genome shotgun (WGS) entry which is preliminary data.</text>
</comment>
<keyword evidence="2" id="KW-1185">Reference proteome</keyword>
<evidence type="ECO:0000313" key="1">
    <source>
        <dbReference type="EMBL" id="KAH3840611.1"/>
    </source>
</evidence>
<dbReference type="Proteomes" id="UP000828390">
    <property type="component" value="Unassembled WGS sequence"/>
</dbReference>
<gene>
    <name evidence="1" type="ORF">DPMN_114063</name>
</gene>
<dbReference type="AlphaFoldDB" id="A0A9D4KK60"/>
<proteinExistence type="predicted"/>
<reference evidence="1" key="2">
    <citation type="submission" date="2020-11" db="EMBL/GenBank/DDBJ databases">
        <authorList>
            <person name="McCartney M.A."/>
            <person name="Auch B."/>
            <person name="Kono T."/>
            <person name="Mallez S."/>
            <person name="Becker A."/>
            <person name="Gohl D.M."/>
            <person name="Silverstein K.A.T."/>
            <person name="Koren S."/>
            <person name="Bechman K.B."/>
            <person name="Herman A."/>
            <person name="Abrahante J.E."/>
            <person name="Garbe J."/>
        </authorList>
    </citation>
    <scope>NUCLEOTIDE SEQUENCE</scope>
    <source>
        <strain evidence="1">Duluth1</strain>
        <tissue evidence="1">Whole animal</tissue>
    </source>
</reference>
<organism evidence="1 2">
    <name type="scientific">Dreissena polymorpha</name>
    <name type="common">Zebra mussel</name>
    <name type="synonym">Mytilus polymorpha</name>
    <dbReference type="NCBI Taxonomy" id="45954"/>
    <lineage>
        <taxon>Eukaryota</taxon>
        <taxon>Metazoa</taxon>
        <taxon>Spiralia</taxon>
        <taxon>Lophotrochozoa</taxon>
        <taxon>Mollusca</taxon>
        <taxon>Bivalvia</taxon>
        <taxon>Autobranchia</taxon>
        <taxon>Heteroconchia</taxon>
        <taxon>Euheterodonta</taxon>
        <taxon>Imparidentia</taxon>
        <taxon>Neoheterodontei</taxon>
        <taxon>Myida</taxon>
        <taxon>Dreissenoidea</taxon>
        <taxon>Dreissenidae</taxon>
        <taxon>Dreissena</taxon>
    </lineage>
</organism>
<evidence type="ECO:0000313" key="2">
    <source>
        <dbReference type="Proteomes" id="UP000828390"/>
    </source>
</evidence>
<reference evidence="1" key="1">
    <citation type="journal article" date="2019" name="bioRxiv">
        <title>The Genome of the Zebra Mussel, Dreissena polymorpha: A Resource for Invasive Species Research.</title>
        <authorList>
            <person name="McCartney M.A."/>
            <person name="Auch B."/>
            <person name="Kono T."/>
            <person name="Mallez S."/>
            <person name="Zhang Y."/>
            <person name="Obille A."/>
            <person name="Becker A."/>
            <person name="Abrahante J.E."/>
            <person name="Garbe J."/>
            <person name="Badalamenti J.P."/>
            <person name="Herman A."/>
            <person name="Mangelson H."/>
            <person name="Liachko I."/>
            <person name="Sullivan S."/>
            <person name="Sone E.D."/>
            <person name="Koren S."/>
            <person name="Silverstein K.A.T."/>
            <person name="Beckman K.B."/>
            <person name="Gohl D.M."/>
        </authorList>
    </citation>
    <scope>NUCLEOTIDE SEQUENCE</scope>
    <source>
        <strain evidence="1">Duluth1</strain>
        <tissue evidence="1">Whole animal</tissue>
    </source>
</reference>